<dbReference type="InterPro" id="IPR018060">
    <property type="entry name" value="HTH_AraC"/>
</dbReference>
<reference evidence="5 6" key="1">
    <citation type="submission" date="2020-04" db="EMBL/GenBank/DDBJ databases">
        <authorList>
            <person name="De Canck E."/>
        </authorList>
    </citation>
    <scope>NUCLEOTIDE SEQUENCE [LARGE SCALE GENOMIC DNA]</scope>
    <source>
        <strain evidence="5 6">LMG 22037</strain>
    </source>
</reference>
<dbReference type="GO" id="GO:0003700">
    <property type="term" value="F:DNA-binding transcription factor activity"/>
    <property type="evidence" value="ECO:0007669"/>
    <property type="project" value="InterPro"/>
</dbReference>
<evidence type="ECO:0000313" key="6">
    <source>
        <dbReference type="Proteomes" id="UP000494249"/>
    </source>
</evidence>
<dbReference type="Gene3D" id="1.10.10.60">
    <property type="entry name" value="Homeodomain-like"/>
    <property type="match status" value="2"/>
</dbReference>
<evidence type="ECO:0000256" key="2">
    <source>
        <dbReference type="ARBA" id="ARBA00023125"/>
    </source>
</evidence>
<accession>A0A6J5BD18</accession>
<dbReference type="SUPFAM" id="SSF46689">
    <property type="entry name" value="Homeodomain-like"/>
    <property type="match status" value="2"/>
</dbReference>
<dbReference type="GO" id="GO:0043565">
    <property type="term" value="F:sequence-specific DNA binding"/>
    <property type="evidence" value="ECO:0007669"/>
    <property type="project" value="InterPro"/>
</dbReference>
<dbReference type="Proteomes" id="UP000494249">
    <property type="component" value="Unassembled WGS sequence"/>
</dbReference>
<dbReference type="InterPro" id="IPR018062">
    <property type="entry name" value="HTH_AraC-typ_CS"/>
</dbReference>
<name>A0A6J5BD18_9BURK</name>
<dbReference type="SMART" id="SM00342">
    <property type="entry name" value="HTH_ARAC"/>
    <property type="match status" value="1"/>
</dbReference>
<dbReference type="PANTHER" id="PTHR46796">
    <property type="entry name" value="HTH-TYPE TRANSCRIPTIONAL ACTIVATOR RHAS-RELATED"/>
    <property type="match status" value="1"/>
</dbReference>
<dbReference type="Pfam" id="PF12833">
    <property type="entry name" value="HTH_18"/>
    <property type="match status" value="1"/>
</dbReference>
<protein>
    <submittedName>
        <fullName evidence="5">HTH-type transcriptional activator RhaS</fullName>
    </submittedName>
</protein>
<evidence type="ECO:0000256" key="1">
    <source>
        <dbReference type="ARBA" id="ARBA00023015"/>
    </source>
</evidence>
<keyword evidence="1" id="KW-0805">Transcription regulation</keyword>
<evidence type="ECO:0000256" key="3">
    <source>
        <dbReference type="ARBA" id="ARBA00023163"/>
    </source>
</evidence>
<dbReference type="PROSITE" id="PS01124">
    <property type="entry name" value="HTH_ARAC_FAMILY_2"/>
    <property type="match status" value="1"/>
</dbReference>
<dbReference type="InterPro" id="IPR050204">
    <property type="entry name" value="AraC_XylS_family_regulators"/>
</dbReference>
<keyword evidence="3" id="KW-0804">Transcription</keyword>
<dbReference type="RefSeq" id="WP_013590299.1">
    <property type="nucleotide sequence ID" value="NZ_CADFGL010000015.1"/>
</dbReference>
<dbReference type="EMBL" id="CADIKB010000016">
    <property type="protein sequence ID" value="CAB3700598.1"/>
    <property type="molecule type" value="Genomic_DNA"/>
</dbReference>
<dbReference type="PROSITE" id="PS00041">
    <property type="entry name" value="HTH_ARAC_FAMILY_1"/>
    <property type="match status" value="1"/>
</dbReference>
<sequence length="246" mass="27609">MNKLAPARCLPPTDNAAQVLRLINTNAHIDIVSSYEFERRDEGPMNGERLAADSAASMRRAREGADKLQMLIAPETDATLASIVRSRLDCQDLIAPVWILDHTDRGNVMARPAEIRITFLRQADHASSATSVQPRKEDDKIRACAQWLTENCEHEISIADVAQTAAMSERTFLRRFRQQIGTTPSEYLLQARLERSRRLLGESDLPVDKIARRSGMGNGSQLAKLFRKRFGVSPTEFRRRARTGPA</sequence>
<proteinExistence type="predicted"/>
<dbReference type="AlphaFoldDB" id="A0A6J5BD18"/>
<evidence type="ECO:0000313" key="5">
    <source>
        <dbReference type="EMBL" id="CAB3700598.1"/>
    </source>
</evidence>
<evidence type="ECO:0000259" key="4">
    <source>
        <dbReference type="PROSITE" id="PS01124"/>
    </source>
</evidence>
<organism evidence="5 6">
    <name type="scientific">Paraburkholderia phenoliruptrix</name>
    <dbReference type="NCBI Taxonomy" id="252970"/>
    <lineage>
        <taxon>Bacteria</taxon>
        <taxon>Pseudomonadati</taxon>
        <taxon>Pseudomonadota</taxon>
        <taxon>Betaproteobacteria</taxon>
        <taxon>Burkholderiales</taxon>
        <taxon>Burkholderiaceae</taxon>
        <taxon>Paraburkholderia</taxon>
    </lineage>
</organism>
<keyword evidence="2" id="KW-0238">DNA-binding</keyword>
<feature type="domain" description="HTH araC/xylS-type" evidence="4">
    <location>
        <begin position="142"/>
        <end position="240"/>
    </location>
</feature>
<gene>
    <name evidence="5" type="primary">rhaS_10</name>
    <name evidence="5" type="ORF">LMG22037_03484</name>
</gene>
<dbReference type="InterPro" id="IPR009057">
    <property type="entry name" value="Homeodomain-like_sf"/>
</dbReference>